<sequence>MASPLASQTKAESQQQGRERAKADKQQIKAQQKAEREAARAKLVEDKQKRKCAQLAQRKKWADEDVRAATVKNLEKARRKSSRVNDQYRAECAA</sequence>
<comment type="caution">
    <text evidence="2">The sequence shown here is derived from an EMBL/GenBank/DDBJ whole genome shotgun (WGS) entry which is preliminary data.</text>
</comment>
<protein>
    <submittedName>
        <fullName evidence="2">Uncharacterized protein</fullName>
    </submittedName>
</protein>
<keyword evidence="3" id="KW-1185">Reference proteome</keyword>
<feature type="compositionally biased region" description="Polar residues" evidence="1">
    <location>
        <begin position="1"/>
        <end position="16"/>
    </location>
</feature>
<gene>
    <name evidence="2" type="ORF">PQR63_06585</name>
</gene>
<dbReference type="EMBL" id="JAQQFR010000003">
    <property type="protein sequence ID" value="MFL9878035.1"/>
    <property type="molecule type" value="Genomic_DNA"/>
</dbReference>
<evidence type="ECO:0000313" key="3">
    <source>
        <dbReference type="Proteomes" id="UP001629214"/>
    </source>
</evidence>
<evidence type="ECO:0000256" key="1">
    <source>
        <dbReference type="SAM" id="MobiDB-lite"/>
    </source>
</evidence>
<accession>A0ABW8Z5B6</accession>
<name>A0ABW8Z5B6_9BURK</name>
<organism evidence="2 3">
    <name type="scientific">Herbaspirillum rhizosphaerae</name>
    <dbReference type="NCBI Taxonomy" id="346179"/>
    <lineage>
        <taxon>Bacteria</taxon>
        <taxon>Pseudomonadati</taxon>
        <taxon>Pseudomonadota</taxon>
        <taxon>Betaproteobacteria</taxon>
        <taxon>Burkholderiales</taxon>
        <taxon>Oxalobacteraceae</taxon>
        <taxon>Herbaspirillum</taxon>
    </lineage>
</organism>
<feature type="region of interest" description="Disordered" evidence="1">
    <location>
        <begin position="1"/>
        <end position="51"/>
    </location>
</feature>
<dbReference type="Proteomes" id="UP001629214">
    <property type="component" value="Unassembled WGS sequence"/>
</dbReference>
<evidence type="ECO:0000313" key="2">
    <source>
        <dbReference type="EMBL" id="MFL9878035.1"/>
    </source>
</evidence>
<feature type="compositionally biased region" description="Basic and acidic residues" evidence="1">
    <location>
        <begin position="17"/>
        <end position="48"/>
    </location>
</feature>
<proteinExistence type="predicted"/>
<reference evidence="2 3" key="1">
    <citation type="journal article" date="2024" name="Chem. Sci.">
        <title>Discovery of megapolipeptins by genome mining of a Burkholderiales bacteria collection.</title>
        <authorList>
            <person name="Paulo B.S."/>
            <person name="Recchia M.J.J."/>
            <person name="Lee S."/>
            <person name="Fergusson C.H."/>
            <person name="Romanowski S.B."/>
            <person name="Hernandez A."/>
            <person name="Krull N."/>
            <person name="Liu D.Y."/>
            <person name="Cavanagh H."/>
            <person name="Bos A."/>
            <person name="Gray C.A."/>
            <person name="Murphy B.T."/>
            <person name="Linington R.G."/>
            <person name="Eustaquio A.S."/>
        </authorList>
    </citation>
    <scope>NUCLEOTIDE SEQUENCE [LARGE SCALE GENOMIC DNA]</scope>
    <source>
        <strain evidence="2 3">RL21-008-BIB-B</strain>
    </source>
</reference>
<dbReference type="RefSeq" id="WP_408166661.1">
    <property type="nucleotide sequence ID" value="NZ_JAQQFR010000003.1"/>
</dbReference>